<feature type="region of interest" description="Disordered" evidence="1">
    <location>
        <begin position="328"/>
        <end position="379"/>
    </location>
</feature>
<feature type="compositionally biased region" description="Polar residues" evidence="1">
    <location>
        <begin position="368"/>
        <end position="379"/>
    </location>
</feature>
<dbReference type="GO" id="GO:0046856">
    <property type="term" value="P:phosphatidylinositol dephosphorylation"/>
    <property type="evidence" value="ECO:0007669"/>
    <property type="project" value="InterPro"/>
</dbReference>
<feature type="compositionally biased region" description="Basic residues" evidence="1">
    <location>
        <begin position="430"/>
        <end position="443"/>
    </location>
</feature>
<accession>A0AAE1QJE8</accession>
<evidence type="ECO:0000313" key="3">
    <source>
        <dbReference type="EMBL" id="KAK4328089.1"/>
    </source>
</evidence>
<dbReference type="InterPro" id="IPR036691">
    <property type="entry name" value="Endo/exonu/phosph_ase_sf"/>
</dbReference>
<dbReference type="GO" id="GO:0016791">
    <property type="term" value="F:phosphatase activity"/>
    <property type="evidence" value="ECO:0007669"/>
    <property type="project" value="InterPro"/>
</dbReference>
<protein>
    <recommendedName>
        <fullName evidence="2">Inositol polyphosphate-related phosphatase domain-containing protein</fullName>
    </recommendedName>
</protein>
<name>A0AAE1QJE8_9EUCA</name>
<dbReference type="EMBL" id="JAWZYT010000103">
    <property type="protein sequence ID" value="KAK4328089.1"/>
    <property type="molecule type" value="Genomic_DNA"/>
</dbReference>
<reference evidence="3" key="1">
    <citation type="submission" date="2023-11" db="EMBL/GenBank/DDBJ databases">
        <title>Genome assemblies of two species of porcelain crab, Petrolisthes cinctipes and Petrolisthes manimaculis (Anomura: Porcellanidae).</title>
        <authorList>
            <person name="Angst P."/>
        </authorList>
    </citation>
    <scope>NUCLEOTIDE SEQUENCE</scope>
    <source>
        <strain evidence="3">PB745_02</strain>
        <tissue evidence="3">Gill</tissue>
    </source>
</reference>
<feature type="region of interest" description="Disordered" evidence="1">
    <location>
        <begin position="393"/>
        <end position="455"/>
    </location>
</feature>
<feature type="compositionally biased region" description="Polar residues" evidence="1">
    <location>
        <begin position="172"/>
        <end position="183"/>
    </location>
</feature>
<evidence type="ECO:0000256" key="1">
    <source>
        <dbReference type="SAM" id="MobiDB-lite"/>
    </source>
</evidence>
<organism evidence="3 4">
    <name type="scientific">Petrolisthes manimaculis</name>
    <dbReference type="NCBI Taxonomy" id="1843537"/>
    <lineage>
        <taxon>Eukaryota</taxon>
        <taxon>Metazoa</taxon>
        <taxon>Ecdysozoa</taxon>
        <taxon>Arthropoda</taxon>
        <taxon>Crustacea</taxon>
        <taxon>Multicrustacea</taxon>
        <taxon>Malacostraca</taxon>
        <taxon>Eumalacostraca</taxon>
        <taxon>Eucarida</taxon>
        <taxon>Decapoda</taxon>
        <taxon>Pleocyemata</taxon>
        <taxon>Anomura</taxon>
        <taxon>Galatheoidea</taxon>
        <taxon>Porcellanidae</taxon>
        <taxon>Petrolisthes</taxon>
    </lineage>
</organism>
<dbReference type="Gene3D" id="3.60.10.10">
    <property type="entry name" value="Endonuclease/exonuclease/phosphatase"/>
    <property type="match status" value="1"/>
</dbReference>
<sequence length="908" mass="100310">MMSISASSLIDRMEPASQEDGGGGRKVGLARLAKNHSLSGSLSSLQNGDGKALDEKDECTNKSDLLTPSFPLSVIPSIIITLDLPTLSSSEPGSSRVTQRASTTPPDQQVSPLRGFGKQGPAVNLLPNKMNVSELSGQAAGDRRSKSEEDTLSFDSPCHAHIPCSDPDFIRNTKSGIRPSQSLPLGEAKDVKASKGEEANSKRKDDQVSPKLKGSSATNATPKKTSPLLSRRSRLAPPQVKRSSSMTRLSEAINQIRNVCVYPAQPIPTVIQNDEVVTETRLQPQLQLSPTSVRFPEFEVNGSVPLTPLTATISRTDRTRIQSPKLARSTAFREATKENRRISSDPLLNNASLSAQVPSLKPDPESGVSLQSVSSPKCVPVTQSGSNVIENGFCNSSSPSSTKPEIISTCSKASSTSSESPGGVSITRDCHRRSTKRKIRKRSVEKCSNPLENNTVGTELKHASSVPDSLLMTGDDALCYSAPYLHSQLEHENLNRQPSWFGFKQPSTDATDAEDQEDVTLPGCRSASLDELNTLGLSYGLPIISPLDAKRKSYLFGGLNSLLGATELDRYFPNRTVSLFIATWNMNGKEPPVNLEAFLLPDDLDQMPDLFVVGTQESGGSRSEWEIRLQATIGPSHVLFTSAIFGVLHLIIYMRRDLVWFCSVPEEATYSLRPGIAYKTKGGVGIGFQFFGTRLLFICSHLTAHEEKQALRIQNFRNIVRSLDIPRLLPKRHKHKDVTYQYDSVFWLGDLNFRLAVNRDHVFEKLKNKKPDTYQHLMQWDQLSQARQKGEAFSEFEEGEINFPPTFKYDPGTDHYDTSSKQRVPSYTDRILFKSSRKAVTCTSYTSCPLFRTSDHKPVLGTFQCKIRPGKDDVPLAAGLFNREVYIEALKRRRRFFSQPSLRNCPVQ</sequence>
<gene>
    <name evidence="3" type="ORF">Pmani_001476</name>
</gene>
<evidence type="ECO:0000313" key="4">
    <source>
        <dbReference type="Proteomes" id="UP001292094"/>
    </source>
</evidence>
<keyword evidence="4" id="KW-1185">Reference proteome</keyword>
<feature type="compositionally biased region" description="Polar residues" evidence="1">
    <location>
        <begin position="86"/>
        <end position="111"/>
    </location>
</feature>
<feature type="compositionally biased region" description="Polar residues" evidence="1">
    <location>
        <begin position="215"/>
        <end position="228"/>
    </location>
</feature>
<feature type="region of interest" description="Disordered" evidence="1">
    <location>
        <begin position="85"/>
        <end position="247"/>
    </location>
</feature>
<feature type="compositionally biased region" description="Polar residues" evidence="1">
    <location>
        <begin position="393"/>
        <end position="403"/>
    </location>
</feature>
<feature type="compositionally biased region" description="Polar residues" evidence="1">
    <location>
        <begin position="346"/>
        <end position="357"/>
    </location>
</feature>
<dbReference type="SMART" id="SM00128">
    <property type="entry name" value="IPPc"/>
    <property type="match status" value="1"/>
</dbReference>
<dbReference type="InterPro" id="IPR000300">
    <property type="entry name" value="IPPc"/>
</dbReference>
<proteinExistence type="predicted"/>
<comment type="caution">
    <text evidence="3">The sequence shown here is derived from an EMBL/GenBank/DDBJ whole genome shotgun (WGS) entry which is preliminary data.</text>
</comment>
<dbReference type="PANTHER" id="PTHR47039">
    <property type="entry name" value="INOSITOL POLYPHOSPHATE 5-PHOSPHATASE E"/>
    <property type="match status" value="1"/>
</dbReference>
<feature type="domain" description="Inositol polyphosphate-related phosphatase" evidence="2">
    <location>
        <begin position="575"/>
        <end position="871"/>
    </location>
</feature>
<feature type="region of interest" description="Disordered" evidence="1">
    <location>
        <begin position="1"/>
        <end position="30"/>
    </location>
</feature>
<dbReference type="Pfam" id="PF22669">
    <property type="entry name" value="Exo_endo_phos2"/>
    <property type="match status" value="1"/>
</dbReference>
<feature type="compositionally biased region" description="Basic and acidic residues" evidence="1">
    <location>
        <begin position="334"/>
        <end position="343"/>
    </location>
</feature>
<dbReference type="AlphaFoldDB" id="A0AAE1QJE8"/>
<dbReference type="InterPro" id="IPR053321">
    <property type="entry name" value="IPP-5-Phosphatase_Type_IV"/>
</dbReference>
<evidence type="ECO:0000259" key="2">
    <source>
        <dbReference type="SMART" id="SM00128"/>
    </source>
</evidence>
<dbReference type="Proteomes" id="UP001292094">
    <property type="component" value="Unassembled WGS sequence"/>
</dbReference>
<dbReference type="SUPFAM" id="SSF56219">
    <property type="entry name" value="DNase I-like"/>
    <property type="match status" value="1"/>
</dbReference>
<feature type="compositionally biased region" description="Basic and acidic residues" evidence="1">
    <location>
        <begin position="187"/>
        <end position="208"/>
    </location>
</feature>
<dbReference type="PANTHER" id="PTHR47039:SF1">
    <property type="entry name" value="INOSITOL POLYPHOSPHATE 5-PHOSPHATASE E"/>
    <property type="match status" value="1"/>
</dbReference>
<feature type="compositionally biased region" description="Low complexity" evidence="1">
    <location>
        <begin position="408"/>
        <end position="425"/>
    </location>
</feature>